<evidence type="ECO:0000259" key="4">
    <source>
        <dbReference type="PROSITE" id="PS51193"/>
    </source>
</evidence>
<dbReference type="SMART" id="SM00488">
    <property type="entry name" value="DEXDc2"/>
    <property type="match status" value="1"/>
</dbReference>
<dbReference type="Gene3D" id="3.40.50.300">
    <property type="entry name" value="P-loop containing nucleotide triphosphate hydrolases"/>
    <property type="match status" value="1"/>
</dbReference>
<dbReference type="HOGENOM" id="CLU_1374962_0_0_1"/>
<dbReference type="Ensembl" id="ENSCINT00000005893.3">
    <property type="protein sequence ID" value="ENSCINP00000005893.3"/>
    <property type="gene ID" value="ENSCING00000002892.3"/>
</dbReference>
<dbReference type="STRING" id="7719.ENSCINP00000005893"/>
<dbReference type="InterPro" id="IPR027417">
    <property type="entry name" value="P-loop_NTPase"/>
</dbReference>
<dbReference type="PANTHER" id="PTHR11472:SF47">
    <property type="entry name" value="FANCONI ANEMIA GROUP J PROTEIN"/>
    <property type="match status" value="1"/>
</dbReference>
<sequence length="199" mass="22625">MMEEKPHVELMIGGVKIHFPFKPYPSQLSMMSMIVKGLQRSEHCLLESPTGSGKTLSLLCSALAWQQDLAMRLQKKEELYEQSNVDCAEEECCSIEQPPKEKEKVPTIWFGTRTHKQIAQITHELATTQYRHVNMSILSSREHACIHPLNSQSKTKNEGCKELRKGIHPDLPGTHCIFYQNVNRLRSHASLKNCGITQA</sequence>
<keyword evidence="1" id="KW-0547">Nucleotide-binding</keyword>
<organism evidence="5 6">
    <name type="scientific">Ciona intestinalis</name>
    <name type="common">Transparent sea squirt</name>
    <name type="synonym">Ascidia intestinalis</name>
    <dbReference type="NCBI Taxonomy" id="7719"/>
    <lineage>
        <taxon>Eukaryota</taxon>
        <taxon>Metazoa</taxon>
        <taxon>Chordata</taxon>
        <taxon>Tunicata</taxon>
        <taxon>Ascidiacea</taxon>
        <taxon>Phlebobranchia</taxon>
        <taxon>Cionidae</taxon>
        <taxon>Ciona</taxon>
    </lineage>
</organism>
<dbReference type="GO" id="GO:0005524">
    <property type="term" value="F:ATP binding"/>
    <property type="evidence" value="ECO:0007669"/>
    <property type="project" value="UniProtKB-KW"/>
</dbReference>
<evidence type="ECO:0000313" key="5">
    <source>
        <dbReference type="Ensembl" id="ENSCINP00000005893.3"/>
    </source>
</evidence>
<dbReference type="PANTHER" id="PTHR11472">
    <property type="entry name" value="DNA REPAIR DEAD HELICASE RAD3/XP-D SUBFAMILY MEMBER"/>
    <property type="match status" value="1"/>
</dbReference>
<dbReference type="Pfam" id="PF06733">
    <property type="entry name" value="DEAD_2"/>
    <property type="match status" value="1"/>
</dbReference>
<evidence type="ECO:0000256" key="2">
    <source>
        <dbReference type="ARBA" id="ARBA00022801"/>
    </source>
</evidence>
<protein>
    <recommendedName>
        <fullName evidence="4">Helicase ATP-binding domain-containing protein</fullName>
    </recommendedName>
</protein>
<dbReference type="OMA" id="DCAEEEC"/>
<dbReference type="GO" id="GO:0003677">
    <property type="term" value="F:DNA binding"/>
    <property type="evidence" value="ECO:0007669"/>
    <property type="project" value="InterPro"/>
</dbReference>
<reference evidence="5" key="3">
    <citation type="submission" date="2025-08" db="UniProtKB">
        <authorList>
            <consortium name="Ensembl"/>
        </authorList>
    </citation>
    <scope>IDENTIFICATION</scope>
</reference>
<evidence type="ECO:0000256" key="1">
    <source>
        <dbReference type="ARBA" id="ARBA00022741"/>
    </source>
</evidence>
<dbReference type="PROSITE" id="PS51193">
    <property type="entry name" value="HELICASE_ATP_BIND_2"/>
    <property type="match status" value="1"/>
</dbReference>
<proteinExistence type="predicted"/>
<dbReference type="AlphaFoldDB" id="F6SDL7"/>
<reference evidence="6" key="1">
    <citation type="journal article" date="2002" name="Science">
        <title>The draft genome of Ciona intestinalis: insights into chordate and vertebrate origins.</title>
        <authorList>
            <person name="Dehal P."/>
            <person name="Satou Y."/>
            <person name="Campbell R.K."/>
            <person name="Chapman J."/>
            <person name="Degnan B."/>
            <person name="De Tomaso A."/>
            <person name="Davidson B."/>
            <person name="Di Gregorio A."/>
            <person name="Gelpke M."/>
            <person name="Goodstein D.M."/>
            <person name="Harafuji N."/>
            <person name="Hastings K.E."/>
            <person name="Ho I."/>
            <person name="Hotta K."/>
            <person name="Huang W."/>
            <person name="Kawashima T."/>
            <person name="Lemaire P."/>
            <person name="Martinez D."/>
            <person name="Meinertzhagen I.A."/>
            <person name="Necula S."/>
            <person name="Nonaka M."/>
            <person name="Putnam N."/>
            <person name="Rash S."/>
            <person name="Saiga H."/>
            <person name="Satake M."/>
            <person name="Terry A."/>
            <person name="Yamada L."/>
            <person name="Wang H.G."/>
            <person name="Awazu S."/>
            <person name="Azumi K."/>
            <person name="Boore J."/>
            <person name="Branno M."/>
            <person name="Chin-Bow S."/>
            <person name="DeSantis R."/>
            <person name="Doyle S."/>
            <person name="Francino P."/>
            <person name="Keys D.N."/>
            <person name="Haga S."/>
            <person name="Hayashi H."/>
            <person name="Hino K."/>
            <person name="Imai K.S."/>
            <person name="Inaba K."/>
            <person name="Kano S."/>
            <person name="Kobayashi K."/>
            <person name="Kobayashi M."/>
            <person name="Lee B.I."/>
            <person name="Makabe K.W."/>
            <person name="Manohar C."/>
            <person name="Matassi G."/>
            <person name="Medina M."/>
            <person name="Mochizuki Y."/>
            <person name="Mount S."/>
            <person name="Morishita T."/>
            <person name="Miura S."/>
            <person name="Nakayama A."/>
            <person name="Nishizaka S."/>
            <person name="Nomoto H."/>
            <person name="Ohta F."/>
            <person name="Oishi K."/>
            <person name="Rigoutsos I."/>
            <person name="Sano M."/>
            <person name="Sasaki A."/>
            <person name="Sasakura Y."/>
            <person name="Shoguchi E."/>
            <person name="Shin-i T."/>
            <person name="Spagnuolo A."/>
            <person name="Stainier D."/>
            <person name="Suzuki M.M."/>
            <person name="Tassy O."/>
            <person name="Takatori N."/>
            <person name="Tokuoka M."/>
            <person name="Yagi K."/>
            <person name="Yoshizaki F."/>
            <person name="Wada S."/>
            <person name="Zhang C."/>
            <person name="Hyatt P.D."/>
            <person name="Larimer F."/>
            <person name="Detter C."/>
            <person name="Doggett N."/>
            <person name="Glavina T."/>
            <person name="Hawkins T."/>
            <person name="Richardson P."/>
            <person name="Lucas S."/>
            <person name="Kohara Y."/>
            <person name="Levine M."/>
            <person name="Satoh N."/>
            <person name="Rokhsar D.S."/>
        </authorList>
    </citation>
    <scope>NUCLEOTIDE SEQUENCE [LARGE SCALE GENOMIC DNA]</scope>
</reference>
<reference evidence="5" key="2">
    <citation type="journal article" date="2008" name="Genome Biol.">
        <title>Improved genome assembly and evidence-based global gene model set for the chordate Ciona intestinalis: new insight into intron and operon populations.</title>
        <authorList>
            <person name="Satou Y."/>
            <person name="Mineta K."/>
            <person name="Ogasawara M."/>
            <person name="Sasakura Y."/>
            <person name="Shoguchi E."/>
            <person name="Ueno K."/>
            <person name="Yamada L."/>
            <person name="Matsumoto J."/>
            <person name="Wasserscheid J."/>
            <person name="Dewar K."/>
            <person name="Wiley G.B."/>
            <person name="Macmil S.L."/>
            <person name="Roe B.A."/>
            <person name="Zeller R.W."/>
            <person name="Hastings K.E."/>
            <person name="Lemaire P."/>
            <person name="Lindquist E."/>
            <person name="Endo T."/>
            <person name="Hotta K."/>
            <person name="Inaba K."/>
        </authorList>
    </citation>
    <scope>NUCLEOTIDE SEQUENCE [LARGE SCALE GENOMIC DNA]</scope>
    <source>
        <strain evidence="5">wild type</strain>
    </source>
</reference>
<reference evidence="5" key="4">
    <citation type="submission" date="2025-09" db="UniProtKB">
        <authorList>
            <consortium name="Ensembl"/>
        </authorList>
    </citation>
    <scope>IDENTIFICATION</scope>
</reference>
<evidence type="ECO:0000256" key="3">
    <source>
        <dbReference type="ARBA" id="ARBA00022840"/>
    </source>
</evidence>
<evidence type="ECO:0000313" key="6">
    <source>
        <dbReference type="Proteomes" id="UP000008144"/>
    </source>
</evidence>
<dbReference type="InterPro" id="IPR045028">
    <property type="entry name" value="DinG/Rad3-like"/>
</dbReference>
<feature type="domain" description="Helicase ATP-binding" evidence="4">
    <location>
        <begin position="13"/>
        <end position="199"/>
    </location>
</feature>
<dbReference type="InParanoid" id="F6SDL7"/>
<dbReference type="InterPro" id="IPR006554">
    <property type="entry name" value="Helicase-like_DEXD_c2"/>
</dbReference>
<dbReference type="GO" id="GO:0016818">
    <property type="term" value="F:hydrolase activity, acting on acid anhydrides, in phosphorus-containing anhydrides"/>
    <property type="evidence" value="ECO:0007669"/>
    <property type="project" value="InterPro"/>
</dbReference>
<dbReference type="InterPro" id="IPR010614">
    <property type="entry name" value="RAD3-like_helicase_DEAD"/>
</dbReference>
<keyword evidence="3" id="KW-0067">ATP-binding</keyword>
<keyword evidence="6" id="KW-1185">Reference proteome</keyword>
<dbReference type="GO" id="GO:0003678">
    <property type="term" value="F:DNA helicase activity"/>
    <property type="evidence" value="ECO:0007669"/>
    <property type="project" value="InterPro"/>
</dbReference>
<dbReference type="Proteomes" id="UP000008144">
    <property type="component" value="Chromosome 14"/>
</dbReference>
<accession>F6SDL7</accession>
<dbReference type="GeneTree" id="ENSGT00950000182970"/>
<name>F6SDL7_CIOIN</name>
<dbReference type="EMBL" id="EAAA01001233">
    <property type="status" value="NOT_ANNOTATED_CDS"/>
    <property type="molecule type" value="Genomic_DNA"/>
</dbReference>
<dbReference type="SUPFAM" id="SSF52540">
    <property type="entry name" value="P-loop containing nucleoside triphosphate hydrolases"/>
    <property type="match status" value="1"/>
</dbReference>
<keyword evidence="2" id="KW-0378">Hydrolase</keyword>
<dbReference type="InterPro" id="IPR014013">
    <property type="entry name" value="Helic_SF1/SF2_ATP-bd_DinG/Rad3"/>
</dbReference>